<keyword evidence="1" id="KW-1133">Transmembrane helix</keyword>
<organism evidence="2 3">
    <name type="scientific">Streptomyces fuscus</name>
    <dbReference type="NCBI Taxonomy" id="3048495"/>
    <lineage>
        <taxon>Bacteria</taxon>
        <taxon>Bacillati</taxon>
        <taxon>Actinomycetota</taxon>
        <taxon>Actinomycetes</taxon>
        <taxon>Kitasatosporales</taxon>
        <taxon>Streptomycetaceae</taxon>
        <taxon>Streptomyces</taxon>
    </lineage>
</organism>
<feature type="transmembrane region" description="Helical" evidence="1">
    <location>
        <begin position="91"/>
        <end position="110"/>
    </location>
</feature>
<comment type="caution">
    <text evidence="2">The sequence shown here is derived from an EMBL/GenBank/DDBJ whole genome shotgun (WGS) entry which is preliminary data.</text>
</comment>
<dbReference type="InterPro" id="IPR000366">
    <property type="entry name" value="GPCR_STE2"/>
</dbReference>
<accession>A0ABT7J018</accession>
<feature type="transmembrane region" description="Helical" evidence="1">
    <location>
        <begin position="324"/>
        <end position="344"/>
    </location>
</feature>
<evidence type="ECO:0000256" key="1">
    <source>
        <dbReference type="SAM" id="Phobius"/>
    </source>
</evidence>
<evidence type="ECO:0000313" key="2">
    <source>
        <dbReference type="EMBL" id="MDL2077697.1"/>
    </source>
</evidence>
<keyword evidence="1" id="KW-0812">Transmembrane</keyword>
<gene>
    <name evidence="2" type="ORF">QNN03_14750</name>
</gene>
<feature type="transmembrane region" description="Helical" evidence="1">
    <location>
        <begin position="284"/>
        <end position="304"/>
    </location>
</feature>
<dbReference type="EMBL" id="JASJUS010000012">
    <property type="protein sequence ID" value="MDL2077697.1"/>
    <property type="molecule type" value="Genomic_DNA"/>
</dbReference>
<dbReference type="Proteomes" id="UP001241926">
    <property type="component" value="Unassembled WGS sequence"/>
</dbReference>
<dbReference type="PRINTS" id="PR00250">
    <property type="entry name" value="GPCRSTE2"/>
</dbReference>
<evidence type="ECO:0000313" key="3">
    <source>
        <dbReference type="Proteomes" id="UP001241926"/>
    </source>
</evidence>
<protein>
    <submittedName>
        <fullName evidence="2">DUF6350 family protein</fullName>
    </submittedName>
</protein>
<keyword evidence="1" id="KW-0472">Membrane</keyword>
<name>A0ABT7J018_9ACTN</name>
<feature type="transmembrane region" description="Helical" evidence="1">
    <location>
        <begin position="214"/>
        <end position="239"/>
    </location>
</feature>
<dbReference type="Pfam" id="PF19877">
    <property type="entry name" value="DUF6350"/>
    <property type="match status" value="1"/>
</dbReference>
<feature type="transmembrane region" description="Helical" evidence="1">
    <location>
        <begin position="392"/>
        <end position="414"/>
    </location>
</feature>
<sequence>MAGVIQMTARRSPLSSLLTRLRDRSPGLATALLGGVLAAGLGLGAFAVLVMVLWISSPYPDSGPDGALHVAAALWLLAHGVELVRVDTLSGVPAPVGVTPLLLIVLPVWLVHRAARDAMDGEEVSGRTAWAGVVTGYLCVGAGAAVYAAGGVLRPDWVWAGVCVPLVAVGAAGAGVWTSYGRPRDAVDEVLILLPAGVRRLFLGDGPRARLDAAARGAGAGVAVLFGGGALLLAVSLVWHGSAARASFLRLTEGASGQFTVLLLCLVLLPNASVWAASYALGPGFLLGAGHVVGPLSSSPVALLPPFPLLSAVPAEGVGGPLNWAAGAVPVVAGAVVGWFVGRAGRGGAWSRWRTAGVALVACAMWAGVMAGLAAVAGGPLGVGALASFGPVWWQVGVAVLAWGAGVAVPVAVVRRVWGSRGVRGGGVARIAGPRVGEGRWLFGRREKGAPVVAGVSEGAAEGGEGYDLLPVEPAVEAVPWEVDEAAREARWAALREAAGREEDEEAAPPGAP</sequence>
<proteinExistence type="predicted"/>
<reference evidence="2 3" key="1">
    <citation type="submission" date="2023-05" db="EMBL/GenBank/DDBJ databases">
        <title>Streptomyces fuscus sp. nov., a brown-black pigment producing actinomyces isolated from dry sand of Sea duck farm.</title>
        <authorList>
            <person name="Xie J."/>
            <person name="Shen N."/>
        </authorList>
    </citation>
    <scope>NUCLEOTIDE SEQUENCE [LARGE SCALE GENOMIC DNA]</scope>
    <source>
        <strain evidence="2 3">GXMU-J15</strain>
    </source>
</reference>
<feature type="transmembrane region" description="Helical" evidence="1">
    <location>
        <begin position="130"/>
        <end position="150"/>
    </location>
</feature>
<dbReference type="InterPro" id="IPR045931">
    <property type="entry name" value="DUF6350"/>
</dbReference>
<dbReference type="RefSeq" id="WP_285432933.1">
    <property type="nucleotide sequence ID" value="NZ_JASJUS010000012.1"/>
</dbReference>
<feature type="transmembrane region" description="Helical" evidence="1">
    <location>
        <begin position="259"/>
        <end position="277"/>
    </location>
</feature>
<feature type="transmembrane region" description="Helical" evidence="1">
    <location>
        <begin position="356"/>
        <end position="380"/>
    </location>
</feature>
<keyword evidence="3" id="KW-1185">Reference proteome</keyword>
<feature type="transmembrane region" description="Helical" evidence="1">
    <location>
        <begin position="157"/>
        <end position="180"/>
    </location>
</feature>
<feature type="transmembrane region" description="Helical" evidence="1">
    <location>
        <begin position="28"/>
        <end position="55"/>
    </location>
</feature>